<name>A0A0J9VCH3_FUSO4</name>
<dbReference type="KEGG" id="fox:FOXG_20060"/>
<organism evidence="1 2">
    <name type="scientific">Fusarium oxysporum f. sp. lycopersici (strain 4287 / CBS 123668 / FGSC 9935 / NRRL 34936)</name>
    <name type="common">Fusarium vascular wilt of tomato</name>
    <dbReference type="NCBI Taxonomy" id="426428"/>
    <lineage>
        <taxon>Eukaryota</taxon>
        <taxon>Fungi</taxon>
        <taxon>Dikarya</taxon>
        <taxon>Ascomycota</taxon>
        <taxon>Pezizomycotina</taxon>
        <taxon>Sordariomycetes</taxon>
        <taxon>Hypocreomycetidae</taxon>
        <taxon>Hypocreales</taxon>
        <taxon>Nectriaceae</taxon>
        <taxon>Fusarium</taxon>
        <taxon>Fusarium oxysporum species complex</taxon>
    </lineage>
</organism>
<accession>A0A0J9VCH3</accession>
<dbReference type="RefSeq" id="XP_018246795.1">
    <property type="nucleotide sequence ID" value="XM_018400341.1"/>
</dbReference>
<reference evidence="1" key="1">
    <citation type="submission" date="2007-04" db="EMBL/GenBank/DDBJ databases">
        <authorList>
            <consortium name="The Broad Institute Genome Sequencing Platform"/>
            <person name="Birren B."/>
            <person name="Lander E."/>
            <person name="Galagan J."/>
            <person name="Nusbaum C."/>
            <person name="Devon K."/>
            <person name="Ma L.-J."/>
            <person name="Jaffe D."/>
            <person name="Butler J."/>
            <person name="Alvarez P."/>
            <person name="Gnerre S."/>
            <person name="Grabherr M."/>
            <person name="Kleber M."/>
            <person name="Mauceli E."/>
            <person name="Brockman W."/>
            <person name="MacCallum I.A."/>
            <person name="Young S."/>
            <person name="LaButti K."/>
            <person name="DeCaprio D."/>
            <person name="Crawford M."/>
            <person name="Koehrsen M."/>
            <person name="Engels R."/>
            <person name="Montgomery P."/>
            <person name="Pearson M."/>
            <person name="Howarth C."/>
            <person name="Larson L."/>
            <person name="White J."/>
            <person name="O'Leary S."/>
            <person name="Kodira C."/>
            <person name="Zeng Q."/>
            <person name="Yandava C."/>
            <person name="Alvarado L."/>
            <person name="Kistler C."/>
            <person name="Shim W.-B."/>
            <person name="Kang S."/>
            <person name="Woloshuk C."/>
        </authorList>
    </citation>
    <scope>NUCLEOTIDE SEQUENCE</scope>
    <source>
        <strain evidence="1">4287</strain>
    </source>
</reference>
<evidence type="ECO:0000313" key="2">
    <source>
        <dbReference type="Proteomes" id="UP000009097"/>
    </source>
</evidence>
<dbReference type="AlphaFoldDB" id="A0A0J9VCH3"/>
<evidence type="ECO:0000313" key="1">
    <source>
        <dbReference type="EMBL" id="KNB08750.1"/>
    </source>
</evidence>
<dbReference type="Proteomes" id="UP000009097">
    <property type="component" value="Unassembled WGS sequence"/>
</dbReference>
<protein>
    <submittedName>
        <fullName evidence="1">Uncharacterized protein</fullName>
    </submittedName>
</protein>
<dbReference type="VEuPathDB" id="FungiDB:FOXG_20060"/>
<reference evidence="1" key="2">
    <citation type="journal article" date="2010" name="Nature">
        <title>Comparative genomics reveals mobile pathogenicity chromosomes in Fusarium.</title>
        <authorList>
            <person name="Ma L.J."/>
            <person name="van der Does H.C."/>
            <person name="Borkovich K.A."/>
            <person name="Coleman J.J."/>
            <person name="Daboussi M.J."/>
            <person name="Di Pietro A."/>
            <person name="Dufresne M."/>
            <person name="Freitag M."/>
            <person name="Grabherr M."/>
            <person name="Henrissat B."/>
            <person name="Houterman P.M."/>
            <person name="Kang S."/>
            <person name="Shim W.B."/>
            <person name="Woloshuk C."/>
            <person name="Xie X."/>
            <person name="Xu J.R."/>
            <person name="Antoniw J."/>
            <person name="Baker S.E."/>
            <person name="Bluhm B.H."/>
            <person name="Breakspear A."/>
            <person name="Brown D.W."/>
            <person name="Butchko R.A."/>
            <person name="Chapman S."/>
            <person name="Coulson R."/>
            <person name="Coutinho P.M."/>
            <person name="Danchin E.G."/>
            <person name="Diener A."/>
            <person name="Gale L.R."/>
            <person name="Gardiner D.M."/>
            <person name="Goff S."/>
            <person name="Hammond-Kosack K.E."/>
            <person name="Hilburn K."/>
            <person name="Hua-Van A."/>
            <person name="Jonkers W."/>
            <person name="Kazan K."/>
            <person name="Kodira C.D."/>
            <person name="Koehrsen M."/>
            <person name="Kumar L."/>
            <person name="Lee Y.H."/>
            <person name="Li L."/>
            <person name="Manners J.M."/>
            <person name="Miranda-Saavedra D."/>
            <person name="Mukherjee M."/>
            <person name="Park G."/>
            <person name="Park J."/>
            <person name="Park S.Y."/>
            <person name="Proctor R.H."/>
            <person name="Regev A."/>
            <person name="Ruiz-Roldan M.C."/>
            <person name="Sain D."/>
            <person name="Sakthikumar S."/>
            <person name="Sykes S."/>
            <person name="Schwartz D.C."/>
            <person name="Turgeon B.G."/>
            <person name="Wapinski I."/>
            <person name="Yoder O."/>
            <person name="Young S."/>
            <person name="Zeng Q."/>
            <person name="Zhou S."/>
            <person name="Galagan J."/>
            <person name="Cuomo C.A."/>
            <person name="Kistler H.C."/>
            <person name="Rep M."/>
        </authorList>
    </citation>
    <scope>NUCLEOTIDE SEQUENCE [LARGE SCALE GENOMIC DNA]</scope>
    <source>
        <strain evidence="1">4287</strain>
    </source>
</reference>
<sequence length="58" mass="6714">MSILEDAKRVQIDERTKGEAYSEGREVAKYEKQQGSMKRWLRRSAASLKNAGIDRSQR</sequence>
<proteinExistence type="predicted"/>
<gene>
    <name evidence="1" type="ORF">FOXG_20060</name>
</gene>
<dbReference type="EMBL" id="DS231706">
    <property type="protein sequence ID" value="KNB08750.1"/>
    <property type="molecule type" value="Genomic_DNA"/>
</dbReference>
<dbReference type="GeneID" id="28960766"/>